<evidence type="ECO:0000256" key="7">
    <source>
        <dbReference type="ARBA" id="ARBA00023180"/>
    </source>
</evidence>
<keyword evidence="4" id="KW-1133">Transmembrane helix</keyword>
<reference evidence="10" key="2">
    <citation type="submission" date="2025-08" db="UniProtKB">
        <authorList>
            <consortium name="Ensembl"/>
        </authorList>
    </citation>
    <scope>IDENTIFICATION</scope>
</reference>
<evidence type="ECO:0000256" key="2">
    <source>
        <dbReference type="ARBA" id="ARBA00022692"/>
    </source>
</evidence>
<name>A0A8D3AM89_SCOMX</name>
<keyword evidence="2" id="KW-0812">Transmembrane</keyword>
<evidence type="ECO:0000259" key="9">
    <source>
        <dbReference type="PROSITE" id="PS50853"/>
    </source>
</evidence>
<keyword evidence="6" id="KW-0675">Receptor</keyword>
<evidence type="ECO:0000256" key="8">
    <source>
        <dbReference type="SAM" id="SignalP"/>
    </source>
</evidence>
<dbReference type="InterPro" id="IPR036116">
    <property type="entry name" value="FN3_sf"/>
</dbReference>
<evidence type="ECO:0000313" key="10">
    <source>
        <dbReference type="Ensembl" id="ENSSMAP00000020413.2"/>
    </source>
</evidence>
<dbReference type="CDD" id="cd00063">
    <property type="entry name" value="FN3"/>
    <property type="match status" value="1"/>
</dbReference>
<reference evidence="10" key="1">
    <citation type="submission" date="2023-05" db="EMBL/GenBank/DDBJ databases">
        <title>High-quality long-read genome of Scophthalmus maximus.</title>
        <authorList>
            <person name="Lien S."/>
            <person name="Martinez P."/>
        </authorList>
    </citation>
    <scope>NUCLEOTIDE SEQUENCE [LARGE SCALE GENOMIC DNA]</scope>
</reference>
<evidence type="ECO:0000256" key="6">
    <source>
        <dbReference type="ARBA" id="ARBA00023170"/>
    </source>
</evidence>
<evidence type="ECO:0000256" key="5">
    <source>
        <dbReference type="ARBA" id="ARBA00023136"/>
    </source>
</evidence>
<dbReference type="Proteomes" id="UP000694558">
    <property type="component" value="Chromosome 18"/>
</dbReference>
<keyword evidence="5" id="KW-0472">Membrane</keyword>
<comment type="subcellular location">
    <subcellularLocation>
        <location evidence="1">Membrane</location>
        <topology evidence="1">Single-pass type I membrane protein</topology>
    </subcellularLocation>
</comment>
<dbReference type="InterPro" id="IPR003961">
    <property type="entry name" value="FN3_dom"/>
</dbReference>
<evidence type="ECO:0000256" key="1">
    <source>
        <dbReference type="ARBA" id="ARBA00004479"/>
    </source>
</evidence>
<dbReference type="GO" id="GO:0009897">
    <property type="term" value="C:external side of plasma membrane"/>
    <property type="evidence" value="ECO:0007669"/>
    <property type="project" value="TreeGrafter"/>
</dbReference>
<keyword evidence="3 8" id="KW-0732">Signal</keyword>
<feature type="chain" id="PRO_5034019326" description="Fibronectin type-III domain-containing protein" evidence="8">
    <location>
        <begin position="27"/>
        <end position="265"/>
    </location>
</feature>
<accession>A0A8D3AM89</accession>
<dbReference type="PROSITE" id="PS50853">
    <property type="entry name" value="FN3"/>
    <property type="match status" value="1"/>
</dbReference>
<evidence type="ECO:0000313" key="11">
    <source>
        <dbReference type="Proteomes" id="UP000694558"/>
    </source>
</evidence>
<feature type="domain" description="Fibronectin type-III" evidence="9">
    <location>
        <begin position="146"/>
        <end position="252"/>
    </location>
</feature>
<gene>
    <name evidence="10" type="primary">LOC118287024</name>
</gene>
<proteinExistence type="predicted"/>
<keyword evidence="7" id="KW-0325">Glycoprotein</keyword>
<dbReference type="AlphaFoldDB" id="A0A8D3AM89"/>
<dbReference type="SUPFAM" id="SSF49265">
    <property type="entry name" value="Fibronectin type III"/>
    <property type="match status" value="1"/>
</dbReference>
<evidence type="ECO:0000256" key="3">
    <source>
        <dbReference type="ARBA" id="ARBA00022729"/>
    </source>
</evidence>
<sequence>MDRSSTPRLKLLQLTVLLLMSANILCLHGNPVAVDHDLQCVNDYLFTINCTMSIAPSENTSGSSSSYWLTFTQKWTQDKFMCMLTKKRSGHHFCSVKTSIPMTNDDYDKIFTDLDAFGISLCHNGHDGNETCEVLDDQYTPVTNIKPNAPCCLTVRHNSSQYHFTWKSTYEEFKDYTSLVDSFKYQLHYFKRDKKVISHDINTDRTKFSVDDRAFVPDTVYAARVRSSPNLAFYKGQWSDWSSEVHWNTESSMSGESLPKNTQQV</sequence>
<dbReference type="GeneTree" id="ENSGT00940000167095"/>
<dbReference type="Gene3D" id="2.60.40.10">
    <property type="entry name" value="Immunoglobulins"/>
    <property type="match status" value="2"/>
</dbReference>
<evidence type="ECO:0000256" key="4">
    <source>
        <dbReference type="ARBA" id="ARBA00022989"/>
    </source>
</evidence>
<dbReference type="PANTHER" id="PTHR23037:SF7">
    <property type="entry name" value="INTERLEUKIN-21 RECEPTOR"/>
    <property type="match status" value="1"/>
</dbReference>
<feature type="signal peptide" evidence="8">
    <location>
        <begin position="1"/>
        <end position="26"/>
    </location>
</feature>
<dbReference type="GO" id="GO:0004896">
    <property type="term" value="F:cytokine receptor activity"/>
    <property type="evidence" value="ECO:0007669"/>
    <property type="project" value="TreeGrafter"/>
</dbReference>
<dbReference type="InterPro" id="IPR013783">
    <property type="entry name" value="Ig-like_fold"/>
</dbReference>
<organism evidence="10 11">
    <name type="scientific">Scophthalmus maximus</name>
    <name type="common">Turbot</name>
    <name type="synonym">Psetta maxima</name>
    <dbReference type="NCBI Taxonomy" id="52904"/>
    <lineage>
        <taxon>Eukaryota</taxon>
        <taxon>Metazoa</taxon>
        <taxon>Chordata</taxon>
        <taxon>Craniata</taxon>
        <taxon>Vertebrata</taxon>
        <taxon>Euteleostomi</taxon>
        <taxon>Actinopterygii</taxon>
        <taxon>Neopterygii</taxon>
        <taxon>Teleostei</taxon>
        <taxon>Neoteleostei</taxon>
        <taxon>Acanthomorphata</taxon>
        <taxon>Carangaria</taxon>
        <taxon>Pleuronectiformes</taxon>
        <taxon>Pleuronectoidei</taxon>
        <taxon>Scophthalmidae</taxon>
        <taxon>Scophthalmus</taxon>
    </lineage>
</organism>
<dbReference type="PANTHER" id="PTHR23037">
    <property type="entry name" value="CYTOKINE RECEPTOR"/>
    <property type="match status" value="1"/>
</dbReference>
<protein>
    <recommendedName>
        <fullName evidence="9">Fibronectin type-III domain-containing protein</fullName>
    </recommendedName>
</protein>
<dbReference type="Ensembl" id="ENSSMAT00000020660.2">
    <property type="protein sequence ID" value="ENSSMAP00000020413.2"/>
    <property type="gene ID" value="ENSSMAG00000012514.2"/>
</dbReference>